<reference evidence="1 2" key="1">
    <citation type="submission" date="2019-12" db="EMBL/GenBank/DDBJ databases">
        <authorList>
            <person name="Li M."/>
        </authorList>
    </citation>
    <scope>NUCLEOTIDE SEQUENCE [LARGE SCALE GENOMIC DNA]</scope>
    <source>
        <strain evidence="1 2">GBMRC 2024</strain>
    </source>
</reference>
<comment type="caution">
    <text evidence="1">The sequence shown here is derived from an EMBL/GenBank/DDBJ whole genome shotgun (WGS) entry which is preliminary data.</text>
</comment>
<gene>
    <name evidence="1" type="ORF">GR170_14705</name>
</gene>
<dbReference type="RefSeq" id="WP_160895209.1">
    <property type="nucleotide sequence ID" value="NZ_WUMU01000016.1"/>
</dbReference>
<dbReference type="SUPFAM" id="SSF53098">
    <property type="entry name" value="Ribonuclease H-like"/>
    <property type="match status" value="1"/>
</dbReference>
<dbReference type="AlphaFoldDB" id="A0A6L7G4Z9"/>
<accession>A0A6L7G4Z9</accession>
<evidence type="ECO:0000313" key="2">
    <source>
        <dbReference type="Proteomes" id="UP000477911"/>
    </source>
</evidence>
<dbReference type="InterPro" id="IPR036397">
    <property type="entry name" value="RNaseH_sf"/>
</dbReference>
<dbReference type="Gene3D" id="3.30.420.10">
    <property type="entry name" value="Ribonuclease H-like superfamily/Ribonuclease H"/>
    <property type="match status" value="1"/>
</dbReference>
<sequence>MAFDIATSTGVAFGLAGKTPRATTIDLGKRGKSEAARFAKAMQVTRHLLEKYEPDHVFYEAAIGGPKASAFLIGLAACVTGTVADMGIPVREARIQSVRKHFLGKHLVAKDFPGLDARAARDAIKQRVIGRCNQLGWRPRSDDEADALAIWDFGCATLRAAQSVPTGGLFGAEHFTERAGK</sequence>
<evidence type="ECO:0000313" key="1">
    <source>
        <dbReference type="EMBL" id="MXN19091.1"/>
    </source>
</evidence>
<protein>
    <submittedName>
        <fullName evidence="1">Uncharacterized protein</fullName>
    </submittedName>
</protein>
<dbReference type="Proteomes" id="UP000477911">
    <property type="component" value="Unassembled WGS sequence"/>
</dbReference>
<dbReference type="GO" id="GO:0003676">
    <property type="term" value="F:nucleic acid binding"/>
    <property type="evidence" value="ECO:0007669"/>
    <property type="project" value="InterPro"/>
</dbReference>
<dbReference type="EMBL" id="WUMU01000016">
    <property type="protein sequence ID" value="MXN19091.1"/>
    <property type="molecule type" value="Genomic_DNA"/>
</dbReference>
<keyword evidence="2" id="KW-1185">Reference proteome</keyword>
<name>A0A6L7G4Z9_9RHOB</name>
<organism evidence="1 2">
    <name type="scientific">Pseudooceanicola albus</name>
    <dbReference type="NCBI Taxonomy" id="2692189"/>
    <lineage>
        <taxon>Bacteria</taxon>
        <taxon>Pseudomonadati</taxon>
        <taxon>Pseudomonadota</taxon>
        <taxon>Alphaproteobacteria</taxon>
        <taxon>Rhodobacterales</taxon>
        <taxon>Paracoccaceae</taxon>
        <taxon>Pseudooceanicola</taxon>
    </lineage>
</organism>
<dbReference type="InterPro" id="IPR012337">
    <property type="entry name" value="RNaseH-like_sf"/>
</dbReference>
<proteinExistence type="predicted"/>